<dbReference type="GO" id="GO:0009279">
    <property type="term" value="C:cell outer membrane"/>
    <property type="evidence" value="ECO:0007669"/>
    <property type="project" value="TreeGrafter"/>
</dbReference>
<keyword evidence="2 3" id="KW-0802">TPR repeat</keyword>
<dbReference type="PROSITE" id="PS50293">
    <property type="entry name" value="TPR_REGION"/>
    <property type="match status" value="1"/>
</dbReference>
<proteinExistence type="predicted"/>
<dbReference type="Gene3D" id="1.25.40.10">
    <property type="entry name" value="Tetratricopeptide repeat domain"/>
    <property type="match status" value="2"/>
</dbReference>
<organism evidence="4 5">
    <name type="scientific">Dawidia soli</name>
    <dbReference type="NCBI Taxonomy" id="2782352"/>
    <lineage>
        <taxon>Bacteria</taxon>
        <taxon>Pseudomonadati</taxon>
        <taxon>Bacteroidota</taxon>
        <taxon>Cytophagia</taxon>
        <taxon>Cytophagales</taxon>
        <taxon>Chryseotaleaceae</taxon>
        <taxon>Dawidia</taxon>
    </lineage>
</organism>
<name>A0AAP2D7J4_9BACT</name>
<evidence type="ECO:0000256" key="3">
    <source>
        <dbReference type="PROSITE-ProRule" id="PRU00339"/>
    </source>
</evidence>
<dbReference type="Pfam" id="PF07719">
    <property type="entry name" value="TPR_2"/>
    <property type="match status" value="1"/>
</dbReference>
<sequence>MINELDEIIKATPNNADLYFQRGYAKEMDLRYEDCIHDFTKVIELDSNKSLARTNRGFAYRKLGEYEKAIRDFTDELRINPNPYSYEHRGLVKYLLKDNEAAYADISKSIELDPQNSIAYKSRSLVLVAMNRHKDACVDVIKAIELGIKTKYPDYTEEIEKLEINCK</sequence>
<feature type="repeat" description="TPR" evidence="3">
    <location>
        <begin position="50"/>
        <end position="83"/>
    </location>
</feature>
<dbReference type="Proteomes" id="UP001319180">
    <property type="component" value="Unassembled WGS sequence"/>
</dbReference>
<evidence type="ECO:0000313" key="5">
    <source>
        <dbReference type="Proteomes" id="UP001319180"/>
    </source>
</evidence>
<dbReference type="PANTHER" id="PTHR44858">
    <property type="entry name" value="TETRATRICOPEPTIDE REPEAT PROTEIN 6"/>
    <property type="match status" value="1"/>
</dbReference>
<keyword evidence="5" id="KW-1185">Reference proteome</keyword>
<dbReference type="RefSeq" id="WP_254090098.1">
    <property type="nucleotide sequence ID" value="NZ_JAHESC010000011.1"/>
</dbReference>
<protein>
    <submittedName>
        <fullName evidence="4">Tetratricopeptide repeat protein</fullName>
    </submittedName>
</protein>
<keyword evidence="1" id="KW-0677">Repeat</keyword>
<dbReference type="EMBL" id="JAHESC010000011">
    <property type="protein sequence ID" value="MBT1686863.1"/>
    <property type="molecule type" value="Genomic_DNA"/>
</dbReference>
<dbReference type="SUPFAM" id="SSF48452">
    <property type="entry name" value="TPR-like"/>
    <property type="match status" value="1"/>
</dbReference>
<dbReference type="InterPro" id="IPR013105">
    <property type="entry name" value="TPR_2"/>
</dbReference>
<gene>
    <name evidence="4" type="ORF">KK078_09855</name>
</gene>
<evidence type="ECO:0000256" key="2">
    <source>
        <dbReference type="ARBA" id="ARBA00022803"/>
    </source>
</evidence>
<dbReference type="GO" id="GO:0046813">
    <property type="term" value="P:receptor-mediated virion attachment to host cell"/>
    <property type="evidence" value="ECO:0007669"/>
    <property type="project" value="TreeGrafter"/>
</dbReference>
<dbReference type="InterPro" id="IPR011990">
    <property type="entry name" value="TPR-like_helical_dom_sf"/>
</dbReference>
<accession>A0AAP2D7J4</accession>
<comment type="caution">
    <text evidence="4">The sequence shown here is derived from an EMBL/GenBank/DDBJ whole genome shotgun (WGS) entry which is preliminary data.</text>
</comment>
<dbReference type="AlphaFoldDB" id="A0AAP2D7J4"/>
<dbReference type="PROSITE" id="PS50005">
    <property type="entry name" value="TPR"/>
    <property type="match status" value="1"/>
</dbReference>
<dbReference type="PANTHER" id="PTHR44858:SF1">
    <property type="entry name" value="UDP-N-ACETYLGLUCOSAMINE--PEPTIDE N-ACETYLGLUCOSAMINYLTRANSFERASE SPINDLY-RELATED"/>
    <property type="match status" value="1"/>
</dbReference>
<dbReference type="InterPro" id="IPR019734">
    <property type="entry name" value="TPR_rpt"/>
</dbReference>
<evidence type="ECO:0000256" key="1">
    <source>
        <dbReference type="ARBA" id="ARBA00022737"/>
    </source>
</evidence>
<dbReference type="SMART" id="SM00028">
    <property type="entry name" value="TPR"/>
    <property type="match status" value="4"/>
</dbReference>
<dbReference type="InterPro" id="IPR050498">
    <property type="entry name" value="Ycf3"/>
</dbReference>
<dbReference type="Pfam" id="PF13181">
    <property type="entry name" value="TPR_8"/>
    <property type="match status" value="1"/>
</dbReference>
<reference evidence="4 5" key="1">
    <citation type="submission" date="2021-05" db="EMBL/GenBank/DDBJ databases">
        <title>A Polyphasic approach of four new species of the genus Ohtaekwangia: Ohtaekwangia histidinii sp. nov., Ohtaekwangia cretensis sp. nov., Ohtaekwangia indiensis sp. nov., Ohtaekwangia reichenbachii sp. nov. from diverse environment.</title>
        <authorList>
            <person name="Octaviana S."/>
        </authorList>
    </citation>
    <scope>NUCLEOTIDE SEQUENCE [LARGE SCALE GENOMIC DNA]</scope>
    <source>
        <strain evidence="4 5">PWU37</strain>
    </source>
</reference>
<evidence type="ECO:0000313" key="4">
    <source>
        <dbReference type="EMBL" id="MBT1686863.1"/>
    </source>
</evidence>